<evidence type="ECO:0000313" key="1">
    <source>
        <dbReference type="RefSeq" id="XP_059603703.1"/>
    </source>
</evidence>
<reference evidence="1" key="2">
    <citation type="submission" date="2025-08" db="UniProtKB">
        <authorList>
            <consortium name="RefSeq"/>
        </authorList>
    </citation>
    <scope>IDENTIFICATION</scope>
</reference>
<dbReference type="KEGG" id="ang:An04g10380"/>
<proteinExistence type="predicted"/>
<protein>
    <submittedName>
        <fullName evidence="1">Uncharacterized protein</fullName>
    </submittedName>
</protein>
<organism evidence="1">
    <name type="scientific">Aspergillus niger</name>
    <dbReference type="NCBI Taxonomy" id="5061"/>
    <lineage>
        <taxon>Eukaryota</taxon>
        <taxon>Fungi</taxon>
        <taxon>Dikarya</taxon>
        <taxon>Ascomycota</taxon>
        <taxon>Pezizomycotina</taxon>
        <taxon>Eurotiomycetes</taxon>
        <taxon>Eurotiomycetidae</taxon>
        <taxon>Eurotiales</taxon>
        <taxon>Aspergillaceae</taxon>
        <taxon>Aspergillus</taxon>
        <taxon>Aspergillus subgen. Circumdati</taxon>
    </lineage>
</organism>
<dbReference type="VEuPathDB" id="FungiDB:An04g10380"/>
<dbReference type="RefSeq" id="XP_059603703.1">
    <property type="nucleotide sequence ID" value="XM_059747825.1"/>
</dbReference>
<accession>A0AAJ8BVH9</accession>
<gene>
    <name evidence="1" type="ORF">An04g10380</name>
</gene>
<sequence>MKDHLCIASASRSLGMTYSTGIPSIWLFEQTGDILTQRTQGLVGKAGLSGRPPVPRMAIEETPALGWHACIVYGYHQIFCQQGHRQHS</sequence>
<reference evidence="1" key="1">
    <citation type="submission" date="2025-02" db="EMBL/GenBank/DDBJ databases">
        <authorList>
            <consortium name="NCBI Genome Project"/>
        </authorList>
    </citation>
    <scope>NUCLEOTIDE SEQUENCE</scope>
</reference>
<dbReference type="AlphaFoldDB" id="A0AAJ8BVH9"/>
<dbReference type="GeneID" id="84591078"/>
<name>A0AAJ8BVH9_ASPNG</name>